<proteinExistence type="predicted"/>
<dbReference type="Pfam" id="PF00486">
    <property type="entry name" value="Trans_reg_C"/>
    <property type="match status" value="1"/>
</dbReference>
<protein>
    <submittedName>
        <fullName evidence="10">Transcriptional regulatory protein QseB</fullName>
    </submittedName>
</protein>
<reference evidence="10" key="1">
    <citation type="submission" date="2016-10" db="EMBL/GenBank/DDBJ databases">
        <title>Sequence of Gallionella enrichment culture.</title>
        <authorList>
            <person name="Poehlein A."/>
            <person name="Muehling M."/>
            <person name="Daniel R."/>
        </authorList>
    </citation>
    <scope>NUCLEOTIDE SEQUENCE</scope>
</reference>
<evidence type="ECO:0000256" key="2">
    <source>
        <dbReference type="ARBA" id="ARBA00022490"/>
    </source>
</evidence>
<organism evidence="10">
    <name type="scientific">mine drainage metagenome</name>
    <dbReference type="NCBI Taxonomy" id="410659"/>
    <lineage>
        <taxon>unclassified sequences</taxon>
        <taxon>metagenomes</taxon>
        <taxon>ecological metagenomes</taxon>
    </lineage>
</organism>
<keyword evidence="7" id="KW-0804">Transcription</keyword>
<dbReference type="InterPro" id="IPR039420">
    <property type="entry name" value="WalR-like"/>
</dbReference>
<dbReference type="GO" id="GO:0005829">
    <property type="term" value="C:cytosol"/>
    <property type="evidence" value="ECO:0007669"/>
    <property type="project" value="TreeGrafter"/>
</dbReference>
<evidence type="ECO:0000256" key="1">
    <source>
        <dbReference type="ARBA" id="ARBA00004496"/>
    </source>
</evidence>
<dbReference type="PANTHER" id="PTHR48111:SF35">
    <property type="entry name" value="TRANSCRIPTIONAL REGULATORY PROTEIN QSEB"/>
    <property type="match status" value="1"/>
</dbReference>
<dbReference type="GO" id="GO:0000976">
    <property type="term" value="F:transcription cis-regulatory region binding"/>
    <property type="evidence" value="ECO:0007669"/>
    <property type="project" value="TreeGrafter"/>
</dbReference>
<dbReference type="GO" id="GO:0032993">
    <property type="term" value="C:protein-DNA complex"/>
    <property type="evidence" value="ECO:0007669"/>
    <property type="project" value="TreeGrafter"/>
</dbReference>
<dbReference type="EMBL" id="MLJW01000187">
    <property type="protein sequence ID" value="OIQ94411.1"/>
    <property type="molecule type" value="Genomic_DNA"/>
</dbReference>
<comment type="subcellular location">
    <subcellularLocation>
        <location evidence="1">Cytoplasm</location>
    </subcellularLocation>
</comment>
<dbReference type="AlphaFoldDB" id="A0A1J5RY51"/>
<feature type="domain" description="OmpR/PhoB-type" evidence="9">
    <location>
        <begin position="136"/>
        <end position="232"/>
    </location>
</feature>
<dbReference type="CDD" id="cd17624">
    <property type="entry name" value="REC_OmpR_PmrA-like"/>
    <property type="match status" value="1"/>
</dbReference>
<dbReference type="Gene3D" id="1.10.10.10">
    <property type="entry name" value="Winged helix-like DNA-binding domain superfamily/Winged helix DNA-binding domain"/>
    <property type="match status" value="1"/>
</dbReference>
<dbReference type="PROSITE" id="PS51755">
    <property type="entry name" value="OMPR_PHOB"/>
    <property type="match status" value="1"/>
</dbReference>
<evidence type="ECO:0000256" key="5">
    <source>
        <dbReference type="ARBA" id="ARBA00023015"/>
    </source>
</evidence>
<dbReference type="GO" id="GO:0006355">
    <property type="term" value="P:regulation of DNA-templated transcription"/>
    <property type="evidence" value="ECO:0007669"/>
    <property type="project" value="InterPro"/>
</dbReference>
<accession>A0A1J5RY51</accession>
<dbReference type="SUPFAM" id="SSF52172">
    <property type="entry name" value="CheY-like"/>
    <property type="match status" value="1"/>
</dbReference>
<dbReference type="Gene3D" id="3.40.50.2300">
    <property type="match status" value="1"/>
</dbReference>
<dbReference type="SMART" id="SM00448">
    <property type="entry name" value="REC"/>
    <property type="match status" value="1"/>
</dbReference>
<keyword evidence="4" id="KW-0902">Two-component regulatory system</keyword>
<keyword evidence="6" id="KW-0238">DNA-binding</keyword>
<gene>
    <name evidence="10" type="primary">qseB_12</name>
    <name evidence="10" type="ORF">GALL_236580</name>
</gene>
<dbReference type="PANTHER" id="PTHR48111">
    <property type="entry name" value="REGULATOR OF RPOS"/>
    <property type="match status" value="1"/>
</dbReference>
<name>A0A1J5RY51_9ZZZZ</name>
<dbReference type="PROSITE" id="PS50110">
    <property type="entry name" value="RESPONSE_REGULATORY"/>
    <property type="match status" value="1"/>
</dbReference>
<dbReference type="InterPro" id="IPR036388">
    <property type="entry name" value="WH-like_DNA-bd_sf"/>
</dbReference>
<sequence>MLQHASGSPGANAAKSILLIEDDPMIGQSLIRALNDIGMKVDWARDGIKGQALIASGGHELVLLDLGLPGKSGMDVLRAMRACGDRTPLFIITARDEIDDRVIGLDEGADDYLVKPFGVKELVARILGVLRRSGNNTQTLLGSAEITINTTTKEATYRGKTHLLSAREFALLHALIEYPGMILSRSQIEERLYGWNEDVESNVVEVLIHAVRKKFDNEIIRNVRGIGWMVTKHTP</sequence>
<dbReference type="CDD" id="cd00383">
    <property type="entry name" value="trans_reg_C"/>
    <property type="match status" value="1"/>
</dbReference>
<keyword evidence="5" id="KW-0805">Transcription regulation</keyword>
<evidence type="ECO:0000259" key="9">
    <source>
        <dbReference type="PROSITE" id="PS51755"/>
    </source>
</evidence>
<comment type="caution">
    <text evidence="10">The sequence shown here is derived from an EMBL/GenBank/DDBJ whole genome shotgun (WGS) entry which is preliminary data.</text>
</comment>
<keyword evidence="2" id="KW-0963">Cytoplasm</keyword>
<dbReference type="Pfam" id="PF00072">
    <property type="entry name" value="Response_reg"/>
    <property type="match status" value="1"/>
</dbReference>
<dbReference type="InterPro" id="IPR001789">
    <property type="entry name" value="Sig_transdc_resp-reg_receiver"/>
</dbReference>
<evidence type="ECO:0000259" key="8">
    <source>
        <dbReference type="PROSITE" id="PS50110"/>
    </source>
</evidence>
<evidence type="ECO:0000256" key="7">
    <source>
        <dbReference type="ARBA" id="ARBA00023163"/>
    </source>
</evidence>
<dbReference type="InterPro" id="IPR001867">
    <property type="entry name" value="OmpR/PhoB-type_DNA-bd"/>
</dbReference>
<evidence type="ECO:0000256" key="3">
    <source>
        <dbReference type="ARBA" id="ARBA00022553"/>
    </source>
</evidence>
<feature type="domain" description="Response regulatory" evidence="8">
    <location>
        <begin position="16"/>
        <end position="130"/>
    </location>
</feature>
<evidence type="ECO:0000313" key="10">
    <source>
        <dbReference type="EMBL" id="OIQ94411.1"/>
    </source>
</evidence>
<evidence type="ECO:0000256" key="4">
    <source>
        <dbReference type="ARBA" id="ARBA00023012"/>
    </source>
</evidence>
<evidence type="ECO:0000256" key="6">
    <source>
        <dbReference type="ARBA" id="ARBA00023125"/>
    </source>
</evidence>
<dbReference type="GO" id="GO:0000156">
    <property type="term" value="F:phosphorelay response regulator activity"/>
    <property type="evidence" value="ECO:0007669"/>
    <property type="project" value="TreeGrafter"/>
</dbReference>
<dbReference type="Gene3D" id="6.10.250.690">
    <property type="match status" value="1"/>
</dbReference>
<dbReference type="InterPro" id="IPR011006">
    <property type="entry name" value="CheY-like_superfamily"/>
</dbReference>
<keyword evidence="3" id="KW-0597">Phosphoprotein</keyword>
<dbReference type="SMART" id="SM00862">
    <property type="entry name" value="Trans_reg_C"/>
    <property type="match status" value="1"/>
</dbReference>